<organism evidence="2 3">
    <name type="scientific">Phytophthora cactorum</name>
    <dbReference type="NCBI Taxonomy" id="29920"/>
    <lineage>
        <taxon>Eukaryota</taxon>
        <taxon>Sar</taxon>
        <taxon>Stramenopiles</taxon>
        <taxon>Oomycota</taxon>
        <taxon>Peronosporomycetes</taxon>
        <taxon>Peronosporales</taxon>
        <taxon>Peronosporaceae</taxon>
        <taxon>Phytophthora</taxon>
    </lineage>
</organism>
<name>A0A8T1EEV0_9STRA</name>
<evidence type="ECO:0000256" key="1">
    <source>
        <dbReference type="SAM" id="MobiDB-lite"/>
    </source>
</evidence>
<dbReference type="EMBL" id="RCMK01000032">
    <property type="protein sequence ID" value="KAG2952870.1"/>
    <property type="molecule type" value="Genomic_DNA"/>
</dbReference>
<feature type="region of interest" description="Disordered" evidence="1">
    <location>
        <begin position="31"/>
        <end position="58"/>
    </location>
</feature>
<reference evidence="2" key="1">
    <citation type="submission" date="2018-10" db="EMBL/GenBank/DDBJ databases">
        <title>Effector identification in a new, highly contiguous assembly of the strawberry crown rot pathogen Phytophthora cactorum.</title>
        <authorList>
            <person name="Armitage A.D."/>
            <person name="Nellist C.F."/>
            <person name="Bates H."/>
            <person name="Vickerstaff R.J."/>
            <person name="Harrison R.J."/>
        </authorList>
    </citation>
    <scope>NUCLEOTIDE SEQUENCE</scope>
    <source>
        <strain evidence="2">4040</strain>
    </source>
</reference>
<dbReference type="AlphaFoldDB" id="A0A8T1EEV0"/>
<comment type="caution">
    <text evidence="2">The sequence shown here is derived from an EMBL/GenBank/DDBJ whole genome shotgun (WGS) entry which is preliminary data.</text>
</comment>
<evidence type="ECO:0000313" key="2">
    <source>
        <dbReference type="EMBL" id="KAG2952870.1"/>
    </source>
</evidence>
<sequence>MDPEDVEDEMDVLLWLNEAFVKYEEARCLRSSQQNSNWTAVSPRERYKAPARGRSPPE</sequence>
<dbReference type="Proteomes" id="UP000736787">
    <property type="component" value="Unassembled WGS sequence"/>
</dbReference>
<accession>A0A8T1EEV0</accession>
<proteinExistence type="predicted"/>
<feature type="compositionally biased region" description="Polar residues" evidence="1">
    <location>
        <begin position="31"/>
        <end position="40"/>
    </location>
</feature>
<gene>
    <name evidence="2" type="ORF">PC117_g2490</name>
</gene>
<evidence type="ECO:0000313" key="3">
    <source>
        <dbReference type="Proteomes" id="UP000736787"/>
    </source>
</evidence>
<protein>
    <submittedName>
        <fullName evidence="2">Uncharacterized protein</fullName>
    </submittedName>
</protein>